<evidence type="ECO:0000256" key="13">
    <source>
        <dbReference type="RuleBase" id="RU004951"/>
    </source>
</evidence>
<dbReference type="EMBL" id="CAJOBD010001410">
    <property type="protein sequence ID" value="CAF3796666.1"/>
    <property type="molecule type" value="Genomic_DNA"/>
</dbReference>
<keyword evidence="2 13" id="KW-0600">Photoreceptor protein</keyword>
<proteinExistence type="inferred from homology"/>
<keyword evidence="4 13" id="KW-0812">Transmembrane</keyword>
<evidence type="ECO:0000256" key="11">
    <source>
        <dbReference type="ARBA" id="ARBA00023170"/>
    </source>
</evidence>
<dbReference type="GO" id="GO:0007601">
    <property type="term" value="P:visual perception"/>
    <property type="evidence" value="ECO:0007669"/>
    <property type="project" value="InterPro"/>
</dbReference>
<evidence type="ECO:0000256" key="7">
    <source>
        <dbReference type="ARBA" id="ARBA00022991"/>
    </source>
</evidence>
<dbReference type="EMBL" id="CAJNOT010002234">
    <property type="protein sequence ID" value="CAF1297185.1"/>
    <property type="molecule type" value="Genomic_DNA"/>
</dbReference>
<name>A0A815DFF6_9BILA</name>
<keyword evidence="8 13" id="KW-0297">G-protein coupled receptor</keyword>
<evidence type="ECO:0000256" key="5">
    <source>
        <dbReference type="ARBA" id="ARBA00022925"/>
    </source>
</evidence>
<feature type="transmembrane region" description="Helical" evidence="13">
    <location>
        <begin position="300"/>
        <end position="321"/>
    </location>
</feature>
<evidence type="ECO:0000256" key="10">
    <source>
        <dbReference type="ARBA" id="ARBA00023157"/>
    </source>
</evidence>
<feature type="transmembrane region" description="Helical" evidence="13">
    <location>
        <begin position="83"/>
        <end position="103"/>
    </location>
</feature>
<keyword evidence="12 13" id="KW-0807">Transducer</keyword>
<comment type="caution">
    <text evidence="15">The sequence shown here is derived from an EMBL/GenBank/DDBJ whole genome shotgun (WGS) entry which is preliminary data.</text>
</comment>
<dbReference type="PANTHER" id="PTHR24240">
    <property type="entry name" value="OPSIN"/>
    <property type="match status" value="1"/>
</dbReference>
<keyword evidence="10" id="KW-1015">Disulfide bond</keyword>
<dbReference type="InterPro" id="IPR050125">
    <property type="entry name" value="GPCR_opsins"/>
</dbReference>
<evidence type="ECO:0000313" key="16">
    <source>
        <dbReference type="EMBL" id="CAF3796666.1"/>
    </source>
</evidence>
<feature type="transmembrane region" description="Helical" evidence="13">
    <location>
        <begin position="48"/>
        <end position="71"/>
    </location>
</feature>
<accession>A0A815DFF6</accession>
<sequence length="380" mass="43075">MEKSDLLCEAVSYKMFYNNSLVVDENLSPDNPLFWSRPTPINCNTVRIIGIFLCLAGFIGIILNGALSYSFIRYKFLRTPPNIFIMFISSIGLLASCTIIPLAGSSSLYCYWLYSRVGCQLEAIMAFFYGCSNSYLLCAISLSRCYIILRPFNAKNVSVTKCIIIACVVVIIAFIWTMLPIIGWNEYTLEGALTSCCVNWYDRRPLYVSFNFFLFIFVYCIPLIILVVTNSIIYFGLKRMKYKIIQGNKTELSQKRIEMEGRILKSIIITICGFIITWTPYAIVFFISAFHNTNTTISPLATFVCACFAKSSVMWIPILYINTSTHFRLIFVDMNSINKQETIGSTGREAHNPSVIVEKKSAIAVINAPLENNFSTIDEQ</sequence>
<keyword evidence="5 13" id="KW-0681">Retinal protein</keyword>
<dbReference type="Proteomes" id="UP000663864">
    <property type="component" value="Unassembled WGS sequence"/>
</dbReference>
<dbReference type="PRINTS" id="PR00237">
    <property type="entry name" value="GPCRRHODOPSN"/>
</dbReference>
<dbReference type="InterPro" id="IPR001760">
    <property type="entry name" value="Opsin"/>
</dbReference>
<feature type="transmembrane region" description="Helical" evidence="13">
    <location>
        <begin position="263"/>
        <end position="288"/>
    </location>
</feature>
<dbReference type="Pfam" id="PF00001">
    <property type="entry name" value="7tm_1"/>
    <property type="match status" value="1"/>
</dbReference>
<dbReference type="Gene3D" id="1.20.1070.10">
    <property type="entry name" value="Rhodopsin 7-helix transmembrane proteins"/>
    <property type="match status" value="1"/>
</dbReference>
<dbReference type="PROSITE" id="PS50262">
    <property type="entry name" value="G_PROTEIN_RECEP_F1_2"/>
    <property type="match status" value="1"/>
</dbReference>
<evidence type="ECO:0000259" key="14">
    <source>
        <dbReference type="PROSITE" id="PS50262"/>
    </source>
</evidence>
<evidence type="ECO:0000256" key="1">
    <source>
        <dbReference type="ARBA" id="ARBA00004141"/>
    </source>
</evidence>
<keyword evidence="6 13" id="KW-1133">Transmembrane helix</keyword>
<evidence type="ECO:0000256" key="9">
    <source>
        <dbReference type="ARBA" id="ARBA00023136"/>
    </source>
</evidence>
<comment type="similarity">
    <text evidence="13">Belongs to the G-protein coupled receptor 1 family. Opsin subfamily.</text>
</comment>
<feature type="transmembrane region" description="Helical" evidence="13">
    <location>
        <begin position="163"/>
        <end position="184"/>
    </location>
</feature>
<feature type="domain" description="G-protein coupled receptors family 1 profile" evidence="14">
    <location>
        <begin position="63"/>
        <end position="320"/>
    </location>
</feature>
<evidence type="ECO:0000256" key="6">
    <source>
        <dbReference type="ARBA" id="ARBA00022989"/>
    </source>
</evidence>
<evidence type="ECO:0000256" key="4">
    <source>
        <dbReference type="ARBA" id="ARBA00022692"/>
    </source>
</evidence>
<gene>
    <name evidence="16" type="ORF">JBS370_LOCUS15061</name>
    <name evidence="15" type="ORF">ZHD862_LOCUS27765</name>
</gene>
<dbReference type="GO" id="GO:0007602">
    <property type="term" value="P:phototransduction"/>
    <property type="evidence" value="ECO:0007669"/>
    <property type="project" value="UniProtKB-KW"/>
</dbReference>
<keyword evidence="9 13" id="KW-0472">Membrane</keyword>
<dbReference type="PRINTS" id="PR00238">
    <property type="entry name" value="OPSIN"/>
</dbReference>
<keyword evidence="7 13" id="KW-0157">Chromophore</keyword>
<protein>
    <recommendedName>
        <fullName evidence="14">G-protein coupled receptors family 1 profile domain-containing protein</fullName>
    </recommendedName>
</protein>
<feature type="transmembrane region" description="Helical" evidence="13">
    <location>
        <begin position="123"/>
        <end position="142"/>
    </location>
</feature>
<evidence type="ECO:0000256" key="3">
    <source>
        <dbReference type="ARBA" id="ARBA00022606"/>
    </source>
</evidence>
<keyword evidence="11 13" id="KW-0675">Receptor</keyword>
<comment type="subcellular location">
    <subcellularLocation>
        <location evidence="1 13">Membrane</location>
        <topology evidence="1 13">Multi-pass membrane protein</topology>
    </subcellularLocation>
</comment>
<dbReference type="InterPro" id="IPR000276">
    <property type="entry name" value="GPCR_Rhodpsn"/>
</dbReference>
<evidence type="ECO:0000256" key="12">
    <source>
        <dbReference type="ARBA" id="ARBA00023224"/>
    </source>
</evidence>
<evidence type="ECO:0000313" key="17">
    <source>
        <dbReference type="Proteomes" id="UP000663864"/>
    </source>
</evidence>
<organism evidence="15 17">
    <name type="scientific">Rotaria sordida</name>
    <dbReference type="NCBI Taxonomy" id="392033"/>
    <lineage>
        <taxon>Eukaryota</taxon>
        <taxon>Metazoa</taxon>
        <taxon>Spiralia</taxon>
        <taxon>Gnathifera</taxon>
        <taxon>Rotifera</taxon>
        <taxon>Eurotatoria</taxon>
        <taxon>Bdelloidea</taxon>
        <taxon>Philodinida</taxon>
        <taxon>Philodinidae</taxon>
        <taxon>Rotaria</taxon>
    </lineage>
</organism>
<dbReference type="InterPro" id="IPR017452">
    <property type="entry name" value="GPCR_Rhodpsn_7TM"/>
</dbReference>
<evidence type="ECO:0000313" key="15">
    <source>
        <dbReference type="EMBL" id="CAF1297185.1"/>
    </source>
</evidence>
<dbReference type="GO" id="GO:0016020">
    <property type="term" value="C:membrane"/>
    <property type="evidence" value="ECO:0007669"/>
    <property type="project" value="UniProtKB-SubCell"/>
</dbReference>
<dbReference type="GO" id="GO:0004930">
    <property type="term" value="F:G protein-coupled receptor activity"/>
    <property type="evidence" value="ECO:0007669"/>
    <property type="project" value="UniProtKB-KW"/>
</dbReference>
<reference evidence="15" key="1">
    <citation type="submission" date="2021-02" db="EMBL/GenBank/DDBJ databases">
        <authorList>
            <person name="Nowell W R."/>
        </authorList>
    </citation>
    <scope>NUCLEOTIDE SEQUENCE</scope>
</reference>
<keyword evidence="3 13" id="KW-0716">Sensory transduction</keyword>
<dbReference type="GO" id="GO:0009881">
    <property type="term" value="F:photoreceptor activity"/>
    <property type="evidence" value="ECO:0007669"/>
    <property type="project" value="UniProtKB-KW"/>
</dbReference>
<feature type="transmembrane region" description="Helical" evidence="13">
    <location>
        <begin position="212"/>
        <end position="237"/>
    </location>
</feature>
<evidence type="ECO:0000256" key="2">
    <source>
        <dbReference type="ARBA" id="ARBA00022543"/>
    </source>
</evidence>
<dbReference type="SUPFAM" id="SSF81321">
    <property type="entry name" value="Family A G protein-coupled receptor-like"/>
    <property type="match status" value="1"/>
</dbReference>
<evidence type="ECO:0000256" key="8">
    <source>
        <dbReference type="ARBA" id="ARBA00023040"/>
    </source>
</evidence>
<dbReference type="Proteomes" id="UP000663836">
    <property type="component" value="Unassembled WGS sequence"/>
</dbReference>
<dbReference type="AlphaFoldDB" id="A0A815DFF6"/>